<evidence type="ECO:0000259" key="2">
    <source>
        <dbReference type="Pfam" id="PF22196"/>
    </source>
</evidence>
<keyword evidence="1" id="KW-1133">Transmembrane helix</keyword>
<sequence length="273" mass="31598">MKYMIYDVYHTDEKAKALLTSSYELFKQLKLEVLPTPQPFKYYGGYWARMSEPDELIYAMGYNLAFADSQEAILVFLEEDAYANAVYAKTRIEGDVQVMQNLQTHLAPLGLKYDSKVQMAYLPDLLNSLDFFHLITRRFSAFSSVILKGGYQGHLPKTTNHRIYEAIQLECIDTPLAHQYYTHLLSINPTSALYNGAKLFFDMADLGVDFVLSYSLSQFYMLDSKRKQMCKAYNRDDIVLPILFLPQVLLLAFGVLEHHQLGFVYHENKIRIF</sequence>
<dbReference type="Gene3D" id="1.20.1050.140">
    <property type="match status" value="1"/>
</dbReference>
<name>A0A650EMR1_9HELI</name>
<gene>
    <name evidence="3" type="ORF">Helico5904_1200</name>
</gene>
<organism evidence="3">
    <name type="scientific">uncultured Helicobacter sp</name>
    <dbReference type="NCBI Taxonomy" id="175537"/>
    <lineage>
        <taxon>Bacteria</taxon>
        <taxon>Pseudomonadati</taxon>
        <taxon>Campylobacterota</taxon>
        <taxon>Epsilonproteobacteria</taxon>
        <taxon>Campylobacterales</taxon>
        <taxon>Helicobacteraceae</taxon>
        <taxon>Helicobacter</taxon>
        <taxon>environmental samples</taxon>
    </lineage>
</organism>
<accession>A0A650EMR1</accession>
<proteinExistence type="predicted"/>
<feature type="transmembrane region" description="Helical" evidence="1">
    <location>
        <begin position="238"/>
        <end position="256"/>
    </location>
</feature>
<keyword evidence="1" id="KW-0812">Transmembrane</keyword>
<dbReference type="Pfam" id="PF22196">
    <property type="entry name" value="HdrB-like_C"/>
    <property type="match status" value="1"/>
</dbReference>
<dbReference type="InterPro" id="IPR054018">
    <property type="entry name" value="HdrB-like_C"/>
</dbReference>
<evidence type="ECO:0000313" key="3">
    <source>
        <dbReference type="EMBL" id="QGT50448.1"/>
    </source>
</evidence>
<feature type="domain" description="HdrB-like C-terminal" evidence="2">
    <location>
        <begin position="181"/>
        <end position="267"/>
    </location>
</feature>
<reference evidence="3" key="1">
    <citation type="journal article" date="2020" name="J. ISSAAS">
        <title>Lactobacilli and other gastrointestinal microbiota of Peromyscus leucopus, reservoir host for agents of Lyme disease and other zoonoses in North America.</title>
        <authorList>
            <person name="Milovic A."/>
            <person name="Bassam K."/>
            <person name="Shao H."/>
            <person name="Chatzistamou I."/>
            <person name="Tufts D.M."/>
            <person name="Diuk-Wasser M."/>
            <person name="Barbour A.G."/>
        </authorList>
    </citation>
    <scope>NUCLEOTIDE SEQUENCE</scope>
    <source>
        <strain evidence="3">LL4</strain>
    </source>
</reference>
<dbReference type="Gene3D" id="3.40.50.11810">
    <property type="match status" value="1"/>
</dbReference>
<dbReference type="AlphaFoldDB" id="A0A650EMR1"/>
<keyword evidence="1" id="KW-0472">Membrane</keyword>
<evidence type="ECO:0000256" key="1">
    <source>
        <dbReference type="SAM" id="Phobius"/>
    </source>
</evidence>
<dbReference type="EMBL" id="MN577569">
    <property type="protein sequence ID" value="QGT50448.1"/>
    <property type="molecule type" value="Genomic_DNA"/>
</dbReference>
<protein>
    <recommendedName>
        <fullName evidence="2">HdrB-like C-terminal domain-containing protein</fullName>
    </recommendedName>
</protein>